<dbReference type="EMBL" id="BAABCN010000002">
    <property type="protein sequence ID" value="GAA3867747.1"/>
    <property type="molecule type" value="Genomic_DNA"/>
</dbReference>
<dbReference type="RefSeq" id="WP_345062685.1">
    <property type="nucleotide sequence ID" value="NZ_BAABCN010000002.1"/>
</dbReference>
<comment type="caution">
    <text evidence="2">The sequence shown here is derived from an EMBL/GenBank/DDBJ whole genome shotgun (WGS) entry which is preliminary data.</text>
</comment>
<protein>
    <recommendedName>
        <fullName evidence="4">Superoxide dismutase</fullName>
    </recommendedName>
</protein>
<keyword evidence="1" id="KW-0732">Signal</keyword>
<evidence type="ECO:0000313" key="2">
    <source>
        <dbReference type="EMBL" id="GAA3867747.1"/>
    </source>
</evidence>
<sequence length="314" mass="32495">MFHTTQNSGRTLLRAMIGVLALTALLIPAQSAAANKPTGQSVIELPGATSAEGIAAGRGNTFFAGDLTLGDIYRGDVRRGTAQLFIDVPDGRAAVGMTVDVRNNLLFVAGGATGQAYVYDTSTGATVATYQLTAEASFINDVALTREGAWFTNSARGELYLVPVSRSGELGRVETLTLTGPAVDTASAFNLNGIAASANCKTLIVAHSGIGALYTVDPENGSSEVIAGVNVPAVDGIVVQGNRLWAVQNQLNQISRVALKSDLSSGEVRGVITSPEFETPTTAALFGDTLAVVNAKFFTPGATDFEVVLVPART</sequence>
<dbReference type="Gene3D" id="2.130.10.10">
    <property type="entry name" value="YVTN repeat-like/Quinoprotein amine dehydrogenase"/>
    <property type="match status" value="1"/>
</dbReference>
<reference evidence="3" key="1">
    <citation type="journal article" date="2019" name="Int. J. Syst. Evol. Microbiol.">
        <title>The Global Catalogue of Microorganisms (GCM) 10K type strain sequencing project: providing services to taxonomists for standard genome sequencing and annotation.</title>
        <authorList>
            <consortium name="The Broad Institute Genomics Platform"/>
            <consortium name="The Broad Institute Genome Sequencing Center for Infectious Disease"/>
            <person name="Wu L."/>
            <person name="Ma J."/>
        </authorList>
    </citation>
    <scope>NUCLEOTIDE SEQUENCE [LARGE SCALE GENOMIC DNA]</scope>
    <source>
        <strain evidence="3">JCM 17021</strain>
    </source>
</reference>
<feature type="chain" id="PRO_5047083744" description="Superoxide dismutase" evidence="1">
    <location>
        <begin position="34"/>
        <end position="314"/>
    </location>
</feature>
<keyword evidence="3" id="KW-1185">Reference proteome</keyword>
<proteinExistence type="predicted"/>
<feature type="signal peptide" evidence="1">
    <location>
        <begin position="1"/>
        <end position="33"/>
    </location>
</feature>
<name>A0ABP7K6Z6_9MICO</name>
<gene>
    <name evidence="2" type="ORF">GCM10022381_09020</name>
</gene>
<evidence type="ECO:0000256" key="1">
    <source>
        <dbReference type="SAM" id="SignalP"/>
    </source>
</evidence>
<dbReference type="InterPro" id="IPR015943">
    <property type="entry name" value="WD40/YVTN_repeat-like_dom_sf"/>
</dbReference>
<evidence type="ECO:0000313" key="3">
    <source>
        <dbReference type="Proteomes" id="UP001501803"/>
    </source>
</evidence>
<dbReference type="SUPFAM" id="SSF63825">
    <property type="entry name" value="YWTD domain"/>
    <property type="match status" value="1"/>
</dbReference>
<dbReference type="Proteomes" id="UP001501803">
    <property type="component" value="Unassembled WGS sequence"/>
</dbReference>
<evidence type="ECO:0008006" key="4">
    <source>
        <dbReference type="Google" id="ProtNLM"/>
    </source>
</evidence>
<organism evidence="2 3">
    <name type="scientific">Leifsonia kafniensis</name>
    <dbReference type="NCBI Taxonomy" id="475957"/>
    <lineage>
        <taxon>Bacteria</taxon>
        <taxon>Bacillati</taxon>
        <taxon>Actinomycetota</taxon>
        <taxon>Actinomycetes</taxon>
        <taxon>Micrococcales</taxon>
        <taxon>Microbacteriaceae</taxon>
        <taxon>Leifsonia</taxon>
    </lineage>
</organism>
<accession>A0ABP7K6Z6</accession>